<dbReference type="AlphaFoldDB" id="A0A0F9IWI9"/>
<dbReference type="InterPro" id="IPR001387">
    <property type="entry name" value="Cro/C1-type_HTH"/>
</dbReference>
<dbReference type="EMBL" id="LAZR01018001">
    <property type="protein sequence ID" value="KKL98095.1"/>
    <property type="molecule type" value="Genomic_DNA"/>
</dbReference>
<reference evidence="2" key="1">
    <citation type="journal article" date="2015" name="Nature">
        <title>Complex archaea that bridge the gap between prokaryotes and eukaryotes.</title>
        <authorList>
            <person name="Spang A."/>
            <person name="Saw J.H."/>
            <person name="Jorgensen S.L."/>
            <person name="Zaremba-Niedzwiedzka K."/>
            <person name="Martijn J."/>
            <person name="Lind A.E."/>
            <person name="van Eijk R."/>
            <person name="Schleper C."/>
            <person name="Guy L."/>
            <person name="Ettema T.J."/>
        </authorList>
    </citation>
    <scope>NUCLEOTIDE SEQUENCE</scope>
</reference>
<comment type="caution">
    <text evidence="2">The sequence shown here is derived from an EMBL/GenBank/DDBJ whole genome shotgun (WGS) entry which is preliminary data.</text>
</comment>
<organism evidence="2">
    <name type="scientific">marine sediment metagenome</name>
    <dbReference type="NCBI Taxonomy" id="412755"/>
    <lineage>
        <taxon>unclassified sequences</taxon>
        <taxon>metagenomes</taxon>
        <taxon>ecological metagenomes</taxon>
    </lineage>
</organism>
<dbReference type="InterPro" id="IPR010982">
    <property type="entry name" value="Lambda_DNA-bd_dom_sf"/>
</dbReference>
<accession>A0A0F9IWI9</accession>
<sequence length="91" mass="10098">MTTTQQYPYVTVPSSDNSVDGAYFSGYGLFMNGQELKQTRKSLGLSQENFGAAIGRSKMQIIRYEKGDALITSLIERAVRDLVREQAEAAE</sequence>
<protein>
    <recommendedName>
        <fullName evidence="1">HTH cro/C1-type domain-containing protein</fullName>
    </recommendedName>
</protein>
<name>A0A0F9IWI9_9ZZZZ</name>
<evidence type="ECO:0000259" key="1">
    <source>
        <dbReference type="PROSITE" id="PS50943"/>
    </source>
</evidence>
<evidence type="ECO:0000313" key="2">
    <source>
        <dbReference type="EMBL" id="KKL98095.1"/>
    </source>
</evidence>
<proteinExistence type="predicted"/>
<feature type="domain" description="HTH cro/C1-type" evidence="1">
    <location>
        <begin position="36"/>
        <end position="67"/>
    </location>
</feature>
<dbReference type="Gene3D" id="1.10.260.40">
    <property type="entry name" value="lambda repressor-like DNA-binding domains"/>
    <property type="match status" value="1"/>
</dbReference>
<dbReference type="SUPFAM" id="SSF47413">
    <property type="entry name" value="lambda repressor-like DNA-binding domains"/>
    <property type="match status" value="1"/>
</dbReference>
<dbReference type="PROSITE" id="PS50943">
    <property type="entry name" value="HTH_CROC1"/>
    <property type="match status" value="1"/>
</dbReference>
<gene>
    <name evidence="2" type="ORF">LCGC14_1827800</name>
</gene>
<dbReference type="Pfam" id="PF01381">
    <property type="entry name" value="HTH_3"/>
    <property type="match status" value="1"/>
</dbReference>
<dbReference type="CDD" id="cd00093">
    <property type="entry name" value="HTH_XRE"/>
    <property type="match status" value="1"/>
</dbReference>
<dbReference type="GO" id="GO:0003677">
    <property type="term" value="F:DNA binding"/>
    <property type="evidence" value="ECO:0007669"/>
    <property type="project" value="InterPro"/>
</dbReference>